<dbReference type="OrthoDB" id="1493005at2"/>
<dbReference type="Pfam" id="PF01972">
    <property type="entry name" value="SDH_protease"/>
    <property type="match status" value="1"/>
</dbReference>
<evidence type="ECO:0008006" key="4">
    <source>
        <dbReference type="Google" id="ProtNLM"/>
    </source>
</evidence>
<sequence length="315" mass="34662">MTVEDNEIIPGRDVIIVSRGIDRQLHYDLSRRIQENKAQKSCTLFLTTRGGDPNGGYRIGRCLRHHYEHIRLVVPSYCKSAGTLVAIAADELAIGDLGELGPLDVQVRKQNEMLENNSGLDFNESMEAALQHVMRAFRYALVDIRGGTRISTRLAGDFATKVAASIAAPLYSQIDPNRVGEMQRAIAIALEYGQRLNDLSKSLTDHDSLRKLVADYPSHSFVIDRKEAGTLFANVSHPTEMEVSIYERLWDHMQDESNFGPIVLPSSSSEVNNENHHPSQCAEDAAQHDSSATEGNASASDTDPSGKGRESGEDA</sequence>
<dbReference type="InterPro" id="IPR029045">
    <property type="entry name" value="ClpP/crotonase-like_dom_sf"/>
</dbReference>
<gene>
    <name evidence="2" type="ORF">CJP73_00585</name>
</gene>
<feature type="compositionally biased region" description="Polar residues" evidence="1">
    <location>
        <begin position="288"/>
        <end position="303"/>
    </location>
</feature>
<proteinExistence type="predicted"/>
<evidence type="ECO:0000313" key="2">
    <source>
        <dbReference type="EMBL" id="RIY41977.1"/>
    </source>
</evidence>
<feature type="region of interest" description="Disordered" evidence="1">
    <location>
        <begin position="260"/>
        <end position="315"/>
    </location>
</feature>
<dbReference type="AlphaFoldDB" id="A0A3A1Z0U3"/>
<name>A0A3A1Z0U3_9BURK</name>
<dbReference type="PANTHER" id="PTHR35984:SF1">
    <property type="entry name" value="PERIPLASMIC SERINE PROTEASE"/>
    <property type="match status" value="1"/>
</dbReference>
<accession>A0A3A1Z0U3</accession>
<dbReference type="PANTHER" id="PTHR35984">
    <property type="entry name" value="PERIPLASMIC SERINE PROTEASE"/>
    <property type="match status" value="1"/>
</dbReference>
<dbReference type="Proteomes" id="UP000266206">
    <property type="component" value="Unassembled WGS sequence"/>
</dbReference>
<dbReference type="GO" id="GO:0016020">
    <property type="term" value="C:membrane"/>
    <property type="evidence" value="ECO:0007669"/>
    <property type="project" value="InterPro"/>
</dbReference>
<dbReference type="RefSeq" id="WP_119515203.1">
    <property type="nucleotide sequence ID" value="NZ_NQYH01000001.1"/>
</dbReference>
<evidence type="ECO:0000256" key="1">
    <source>
        <dbReference type="SAM" id="MobiDB-lite"/>
    </source>
</evidence>
<dbReference type="SUPFAM" id="SSF52096">
    <property type="entry name" value="ClpP/crotonase"/>
    <property type="match status" value="1"/>
</dbReference>
<dbReference type="InterPro" id="IPR002825">
    <property type="entry name" value="Pept_S49_ser-pept_pro"/>
</dbReference>
<protein>
    <recommendedName>
        <fullName evidence="4">SppA protein</fullName>
    </recommendedName>
</protein>
<feature type="compositionally biased region" description="Basic and acidic residues" evidence="1">
    <location>
        <begin position="304"/>
        <end position="315"/>
    </location>
</feature>
<dbReference type="EMBL" id="NQYH01000001">
    <property type="protein sequence ID" value="RIY41977.1"/>
    <property type="molecule type" value="Genomic_DNA"/>
</dbReference>
<comment type="caution">
    <text evidence="2">The sequence shown here is derived from an EMBL/GenBank/DDBJ whole genome shotgun (WGS) entry which is preliminary data.</text>
</comment>
<reference evidence="2 3" key="1">
    <citation type="submission" date="2017-08" db="EMBL/GenBank/DDBJ databases">
        <title>Pusillimonas indicus sp. nov., a member of the family Alcaligenaceae isolated from surface seawater.</title>
        <authorList>
            <person name="Li J."/>
        </authorList>
    </citation>
    <scope>NUCLEOTIDE SEQUENCE [LARGE SCALE GENOMIC DNA]</scope>
    <source>
        <strain evidence="2 3">L52-1-41</strain>
    </source>
</reference>
<organism evidence="2 3">
    <name type="scientific">Neopusillimonas maritima</name>
    <dbReference type="NCBI Taxonomy" id="2026239"/>
    <lineage>
        <taxon>Bacteria</taxon>
        <taxon>Pseudomonadati</taxon>
        <taxon>Pseudomonadota</taxon>
        <taxon>Betaproteobacteria</taxon>
        <taxon>Burkholderiales</taxon>
        <taxon>Alcaligenaceae</taxon>
        <taxon>Neopusillimonas</taxon>
    </lineage>
</organism>
<dbReference type="Gene3D" id="3.90.226.10">
    <property type="entry name" value="2-enoyl-CoA Hydratase, Chain A, domain 1"/>
    <property type="match status" value="1"/>
</dbReference>
<evidence type="ECO:0000313" key="3">
    <source>
        <dbReference type="Proteomes" id="UP000266206"/>
    </source>
</evidence>